<gene>
    <name evidence="1" type="ORF">BN874_230018</name>
</gene>
<dbReference type="Proteomes" id="UP000019184">
    <property type="component" value="Unassembled WGS sequence"/>
</dbReference>
<organism evidence="1 2">
    <name type="scientific">Candidatus Contendobacter odensis Run_B_J11</name>
    <dbReference type="NCBI Taxonomy" id="1400861"/>
    <lineage>
        <taxon>Bacteria</taxon>
        <taxon>Pseudomonadati</taxon>
        <taxon>Pseudomonadota</taxon>
        <taxon>Gammaproteobacteria</taxon>
        <taxon>Candidatus Competibacteraceae</taxon>
        <taxon>Candidatus Contendibacter</taxon>
    </lineage>
</organism>
<name>A0A7U7GBZ8_9GAMM</name>
<accession>A0A7U7GBZ8</accession>
<dbReference type="EMBL" id="CBTK010000146">
    <property type="protein sequence ID" value="CDH45371.1"/>
    <property type="molecule type" value="Genomic_DNA"/>
</dbReference>
<sequence length="211" mass="24504">MKFHRSVPSFVREHAEFLLANFTFPSPRKERLLALVGADSADERLDDFYRRLADSNPEQVKRFIFLFVSLDPDLAFRQVDEEIEARKELIPSIRKAACEFIAVSSQYLEFFPFSINQGFTKENIILDDSLQAYFEEMEAFTKAVSAANECLTYLEAPSAYVDHKQSYALSSRKKTLRARRMRQLVQLFYEEKIELVTSSLPAVLGFANYRR</sequence>
<comment type="caution">
    <text evidence="1">The sequence shown here is derived from an EMBL/GenBank/DDBJ whole genome shotgun (WGS) entry which is preliminary data.</text>
</comment>
<reference evidence="1 2" key="1">
    <citation type="journal article" date="2014" name="ISME J.">
        <title>Candidatus Competibacter-lineage genomes retrieved from metagenomes reveal functional metabolic diversity.</title>
        <authorList>
            <person name="McIlroy S.J."/>
            <person name="Albertsen M."/>
            <person name="Andresen E.K."/>
            <person name="Saunders A.M."/>
            <person name="Kristiansen R."/>
            <person name="Stokholm-Bjerregaard M."/>
            <person name="Nielsen K.L."/>
            <person name="Nielsen P.H."/>
        </authorList>
    </citation>
    <scope>NUCLEOTIDE SEQUENCE [LARGE SCALE GENOMIC DNA]</scope>
    <source>
        <strain evidence="1 2">Run_B_J11</strain>
    </source>
</reference>
<evidence type="ECO:0000313" key="1">
    <source>
        <dbReference type="EMBL" id="CDH45371.1"/>
    </source>
</evidence>
<keyword evidence="2" id="KW-1185">Reference proteome</keyword>
<protein>
    <submittedName>
        <fullName evidence="1">Uncharacterized protein</fullName>
    </submittedName>
</protein>
<dbReference type="AlphaFoldDB" id="A0A7U7GBZ8"/>
<dbReference type="RefSeq" id="WP_034432999.1">
    <property type="nucleotide sequence ID" value="NZ_CBTK010000146.1"/>
</dbReference>
<proteinExistence type="predicted"/>
<evidence type="ECO:0000313" key="2">
    <source>
        <dbReference type="Proteomes" id="UP000019184"/>
    </source>
</evidence>